<dbReference type="Gene3D" id="3.40.1410.10">
    <property type="entry name" value="Chorismate lyase-like"/>
    <property type="match status" value="1"/>
</dbReference>
<evidence type="ECO:0000256" key="3">
    <source>
        <dbReference type="ARBA" id="ARBA00023163"/>
    </source>
</evidence>
<dbReference type="GO" id="GO:0003700">
    <property type="term" value="F:DNA-binding transcription factor activity"/>
    <property type="evidence" value="ECO:0007669"/>
    <property type="project" value="InterPro"/>
</dbReference>
<dbReference type="EMBL" id="JRMW01000037">
    <property type="protein sequence ID" value="KGF03615.1"/>
    <property type="molecule type" value="Genomic_DNA"/>
</dbReference>
<evidence type="ECO:0000256" key="2">
    <source>
        <dbReference type="ARBA" id="ARBA00023125"/>
    </source>
</evidence>
<comment type="caution">
    <text evidence="5">The sequence shown here is derived from an EMBL/GenBank/DDBJ whole genome shotgun (WGS) entry which is preliminary data.</text>
</comment>
<dbReference type="InterPro" id="IPR011663">
    <property type="entry name" value="UTRA"/>
</dbReference>
<dbReference type="Pfam" id="PF07702">
    <property type="entry name" value="UTRA"/>
    <property type="match status" value="1"/>
</dbReference>
<dbReference type="PRINTS" id="PR00035">
    <property type="entry name" value="HTHGNTR"/>
</dbReference>
<dbReference type="AlphaFoldDB" id="A0A095X0L3"/>
<dbReference type="PANTHER" id="PTHR44846">
    <property type="entry name" value="MANNOSYL-D-GLYCERATE TRANSPORT/METABOLISM SYSTEM REPRESSOR MNGR-RELATED"/>
    <property type="match status" value="1"/>
</dbReference>
<dbReference type="eggNOG" id="COG2188">
    <property type="taxonomic scope" value="Bacteria"/>
</dbReference>
<dbReference type="Gene3D" id="1.10.10.10">
    <property type="entry name" value="Winged helix-like DNA-binding domain superfamily/Winged helix DNA-binding domain"/>
    <property type="match status" value="1"/>
</dbReference>
<dbReference type="SUPFAM" id="SSF64288">
    <property type="entry name" value="Chorismate lyase-like"/>
    <property type="match status" value="1"/>
</dbReference>
<dbReference type="OrthoDB" id="154206at2"/>
<accession>A0A095X0L3</accession>
<dbReference type="InterPro" id="IPR000524">
    <property type="entry name" value="Tscrpt_reg_HTH_GntR"/>
</dbReference>
<reference evidence="5 6" key="1">
    <citation type="submission" date="2014-07" db="EMBL/GenBank/DDBJ databases">
        <authorList>
            <person name="McCorrison J."/>
            <person name="Sanka R."/>
            <person name="Torralba M."/>
            <person name="Gillis M."/>
            <person name="Haft D.H."/>
            <person name="Methe B."/>
            <person name="Sutton G."/>
            <person name="Nelson K.E."/>
        </authorList>
    </citation>
    <scope>NUCLEOTIDE SEQUENCE [LARGE SCALE GENOMIC DNA]</scope>
    <source>
        <strain evidence="5 6">S7-1-13</strain>
    </source>
</reference>
<evidence type="ECO:0000259" key="4">
    <source>
        <dbReference type="PROSITE" id="PS50949"/>
    </source>
</evidence>
<feature type="domain" description="HTH gntR-type" evidence="4">
    <location>
        <begin position="3"/>
        <end position="71"/>
    </location>
</feature>
<keyword evidence="1" id="KW-0805">Transcription regulation</keyword>
<dbReference type="PANTHER" id="PTHR44846:SF1">
    <property type="entry name" value="MANNOSYL-D-GLYCERATE TRANSPORT_METABOLISM SYSTEM REPRESSOR MNGR-RELATED"/>
    <property type="match status" value="1"/>
</dbReference>
<evidence type="ECO:0000313" key="6">
    <source>
        <dbReference type="Proteomes" id="UP000029579"/>
    </source>
</evidence>
<dbReference type="GO" id="GO:0045892">
    <property type="term" value="P:negative regulation of DNA-templated transcription"/>
    <property type="evidence" value="ECO:0007669"/>
    <property type="project" value="TreeGrafter"/>
</dbReference>
<proteinExistence type="predicted"/>
<keyword evidence="3" id="KW-0804">Transcription</keyword>
<dbReference type="InterPro" id="IPR028978">
    <property type="entry name" value="Chorismate_lyase_/UTRA_dom_sf"/>
</dbReference>
<dbReference type="SUPFAM" id="SSF46785">
    <property type="entry name" value="Winged helix' DNA-binding domain"/>
    <property type="match status" value="1"/>
</dbReference>
<dbReference type="CDD" id="cd07377">
    <property type="entry name" value="WHTH_GntR"/>
    <property type="match status" value="1"/>
</dbReference>
<protein>
    <recommendedName>
        <fullName evidence="4">HTH gntR-type domain-containing protein</fullName>
    </recommendedName>
</protein>
<evidence type="ECO:0000313" key="5">
    <source>
        <dbReference type="EMBL" id="KGF03615.1"/>
    </source>
</evidence>
<dbReference type="SMART" id="SM00345">
    <property type="entry name" value="HTH_GNTR"/>
    <property type="match status" value="1"/>
</dbReference>
<dbReference type="Pfam" id="PF00392">
    <property type="entry name" value="GntR"/>
    <property type="match status" value="1"/>
</dbReference>
<dbReference type="GO" id="GO:0003677">
    <property type="term" value="F:DNA binding"/>
    <property type="evidence" value="ECO:0007669"/>
    <property type="project" value="UniProtKB-KW"/>
</dbReference>
<gene>
    <name evidence="5" type="ORF">HMPREF1630_06070</name>
</gene>
<dbReference type="SMART" id="SM00866">
    <property type="entry name" value="UTRA"/>
    <property type="match status" value="1"/>
</dbReference>
<dbReference type="InterPro" id="IPR036388">
    <property type="entry name" value="WH-like_DNA-bd_sf"/>
</dbReference>
<dbReference type="RefSeq" id="WP_037327989.1">
    <property type="nucleotide sequence ID" value="NZ_JRMW01000037.1"/>
</dbReference>
<dbReference type="PROSITE" id="PS50949">
    <property type="entry name" value="HTH_GNTR"/>
    <property type="match status" value="1"/>
</dbReference>
<dbReference type="InterPro" id="IPR050679">
    <property type="entry name" value="Bact_HTH_transcr_reg"/>
</dbReference>
<evidence type="ECO:0000256" key="1">
    <source>
        <dbReference type="ARBA" id="ARBA00023015"/>
    </source>
</evidence>
<dbReference type="Proteomes" id="UP000029579">
    <property type="component" value="Unassembled WGS sequence"/>
</dbReference>
<organism evidence="5 6">
    <name type="scientific">Anaerococcus lactolyticus S7-1-13</name>
    <dbReference type="NCBI Taxonomy" id="1284686"/>
    <lineage>
        <taxon>Bacteria</taxon>
        <taxon>Bacillati</taxon>
        <taxon>Bacillota</taxon>
        <taxon>Tissierellia</taxon>
        <taxon>Tissierellales</taxon>
        <taxon>Peptoniphilaceae</taxon>
        <taxon>Anaerococcus</taxon>
    </lineage>
</organism>
<keyword evidence="2" id="KW-0238">DNA-binding</keyword>
<sequence>MKKKLYEIIRDDLLERIKESTYKIDEMIPKETDLALEYGVSRPTVRQAIQSLVDEGYLDRVKGKGTFVKNNKITQDFTNIIKSFDDDMKAKGIRPKTKLISSDLVECPERVANALHLKSKSKVIKICRLRYADSIPAVLVNTYLPYEGLEDLMGIDYSSVSLYTCLDQLGYKINKVSRILEMKISDELSASLLNIACGDPLFFFKTIGYHNDLPLEYSEAWYNGNVNSFKFDITIS</sequence>
<name>A0A095X0L3_9FIRM</name>
<dbReference type="InterPro" id="IPR036390">
    <property type="entry name" value="WH_DNA-bd_sf"/>
</dbReference>
<dbReference type="FunFam" id="1.10.10.10:FF:000079">
    <property type="entry name" value="GntR family transcriptional regulator"/>
    <property type="match status" value="1"/>
</dbReference>